<name>A0A7S4D321_9EUGL</name>
<proteinExistence type="predicted"/>
<gene>
    <name evidence="1" type="ORF">EGYM00163_LOCUS25787</name>
</gene>
<reference evidence="1" key="1">
    <citation type="submission" date="2021-01" db="EMBL/GenBank/DDBJ databases">
        <authorList>
            <person name="Corre E."/>
            <person name="Pelletier E."/>
            <person name="Niang G."/>
            <person name="Scheremetjew M."/>
            <person name="Finn R."/>
            <person name="Kale V."/>
            <person name="Holt S."/>
            <person name="Cochrane G."/>
            <person name="Meng A."/>
            <person name="Brown T."/>
            <person name="Cohen L."/>
        </authorList>
    </citation>
    <scope>NUCLEOTIDE SEQUENCE</scope>
    <source>
        <strain evidence="1">CCMP1594</strain>
    </source>
</reference>
<protein>
    <submittedName>
        <fullName evidence="1">Uncharacterized protein</fullName>
    </submittedName>
</protein>
<dbReference type="AlphaFoldDB" id="A0A7S4D321"/>
<dbReference type="EMBL" id="HBJA01073478">
    <property type="protein sequence ID" value="CAE0814631.1"/>
    <property type="molecule type" value="Transcribed_RNA"/>
</dbReference>
<evidence type="ECO:0000313" key="1">
    <source>
        <dbReference type="EMBL" id="CAE0814631.1"/>
    </source>
</evidence>
<sequence length="108" mass="12285">MRITEQAQKKTYRMQFSKYISPSIEPVPTRQLLRTHYTSEWHFHCVGSSGVACLGPVPSGIQQCLHRPCVNATIIWRTFIRAVYDLLADVVARAFRCMPHGQQVAHCG</sequence>
<organism evidence="1">
    <name type="scientific">Eutreptiella gymnastica</name>
    <dbReference type="NCBI Taxonomy" id="73025"/>
    <lineage>
        <taxon>Eukaryota</taxon>
        <taxon>Discoba</taxon>
        <taxon>Euglenozoa</taxon>
        <taxon>Euglenida</taxon>
        <taxon>Spirocuta</taxon>
        <taxon>Euglenophyceae</taxon>
        <taxon>Eutreptiales</taxon>
        <taxon>Eutreptiaceae</taxon>
        <taxon>Eutreptiella</taxon>
    </lineage>
</organism>
<accession>A0A7S4D321</accession>